<organism evidence="3 4">
    <name type="scientific">Streptomyces litchfieldiae</name>
    <dbReference type="NCBI Taxonomy" id="3075543"/>
    <lineage>
        <taxon>Bacteria</taxon>
        <taxon>Bacillati</taxon>
        <taxon>Actinomycetota</taxon>
        <taxon>Actinomycetes</taxon>
        <taxon>Kitasatosporales</taxon>
        <taxon>Streptomycetaceae</taxon>
        <taxon>Streptomyces</taxon>
    </lineage>
</organism>
<evidence type="ECO:0000256" key="1">
    <source>
        <dbReference type="SAM" id="MobiDB-lite"/>
    </source>
</evidence>
<dbReference type="Proteomes" id="UP001183246">
    <property type="component" value="Unassembled WGS sequence"/>
</dbReference>
<feature type="compositionally biased region" description="Pro residues" evidence="1">
    <location>
        <begin position="26"/>
        <end position="43"/>
    </location>
</feature>
<keyword evidence="4" id="KW-1185">Reference proteome</keyword>
<accession>A0ABU2MQX3</accession>
<comment type="caution">
    <text evidence="3">The sequence shown here is derived from an EMBL/GenBank/DDBJ whole genome shotgun (WGS) entry which is preliminary data.</text>
</comment>
<gene>
    <name evidence="3" type="ORF">RM590_14815</name>
</gene>
<protein>
    <submittedName>
        <fullName evidence="3">CHAT domain-containing protein</fullName>
    </submittedName>
</protein>
<name>A0ABU2MQX3_9ACTN</name>
<proteinExistence type="predicted"/>
<feature type="domain" description="CHAT" evidence="2">
    <location>
        <begin position="246"/>
        <end position="382"/>
    </location>
</feature>
<dbReference type="RefSeq" id="WP_311704999.1">
    <property type="nucleotide sequence ID" value="NZ_JAVREL010000007.1"/>
</dbReference>
<dbReference type="EMBL" id="JAVREL010000007">
    <property type="protein sequence ID" value="MDT0343876.1"/>
    <property type="molecule type" value="Genomic_DNA"/>
</dbReference>
<reference evidence="4" key="1">
    <citation type="submission" date="2023-07" db="EMBL/GenBank/DDBJ databases">
        <title>30 novel species of actinomycetes from the DSMZ collection.</title>
        <authorList>
            <person name="Nouioui I."/>
        </authorList>
    </citation>
    <scope>NUCLEOTIDE SEQUENCE [LARGE SCALE GENOMIC DNA]</scope>
    <source>
        <strain evidence="4">DSM 44938</strain>
    </source>
</reference>
<evidence type="ECO:0000313" key="4">
    <source>
        <dbReference type="Proteomes" id="UP001183246"/>
    </source>
</evidence>
<sequence>MTGDGSAGLRGYLEADSEGAASAPAVRPPAAAPPEDAVPPPPARGFEPERAGLTASLPDDVALLCVTASRWEGEPRLTLNWHHRRSVRSASHERISLELPPSDLSLARLVREAGERRDGRAWRDAYYEVMNWWLPETRLMEWIRELLATPGGGRLVVWDNTAHDIAWELLYHQPSLNDPDPTTGWLGELIPVIRWTSVHDGERYRRYSAEEWAGEGGLLMLEDETLDGGRPADAPDSFTPYLVEPRARTVPELMSRLGEPGEPFGLLLIRCHGVYSPETRRFTLGGLSLNEYTDFSMAALRRFRAPVLLNACSSGRTVADARHPGAPVRGFAELFLRRGASAVIATVGDIDLNHSHDFAVRLLLETEAGQTNLAAVLHGHRRHYARLARRRPGEREDSRTEADFKLFFDSFLYVYFGHPDTSLVTVTAAHRSTS</sequence>
<evidence type="ECO:0000313" key="3">
    <source>
        <dbReference type="EMBL" id="MDT0343876.1"/>
    </source>
</evidence>
<dbReference type="InterPro" id="IPR024983">
    <property type="entry name" value="CHAT_dom"/>
</dbReference>
<dbReference type="Pfam" id="PF12770">
    <property type="entry name" value="CHAT"/>
    <property type="match status" value="1"/>
</dbReference>
<evidence type="ECO:0000259" key="2">
    <source>
        <dbReference type="Pfam" id="PF12770"/>
    </source>
</evidence>
<feature type="region of interest" description="Disordered" evidence="1">
    <location>
        <begin position="1"/>
        <end position="50"/>
    </location>
</feature>